<dbReference type="Proteomes" id="UP000192042">
    <property type="component" value="Chromosome I"/>
</dbReference>
<evidence type="ECO:0000313" key="12">
    <source>
        <dbReference type="Proteomes" id="UP000192042"/>
    </source>
</evidence>
<dbReference type="InterPro" id="IPR003835">
    <property type="entry name" value="Glyco_trans_19"/>
</dbReference>
<evidence type="ECO:0000256" key="8">
    <source>
        <dbReference type="ARBA" id="ARBA00023098"/>
    </source>
</evidence>
<evidence type="ECO:0000256" key="3">
    <source>
        <dbReference type="ARBA" id="ARBA00020902"/>
    </source>
</evidence>
<sequence>MGPPIEPACQAGRSVPDGGRRMPRILIVTGEASGDLHGANLAREILSLDPSAQLVGIGGNGMKAAGVALIPGVPQLDLVGLIGLSAVRALVQRIRAIRRVLRSEPWDLVVLIDNPALNLHFARVARAAKQKVLYYIAPQIWAWRPRRIKWIQRRVNHVVVILPFEQEIYRRAGVPCTYVGHPLLDAVAPRYDRPALRRRFGLDPEAPVVGLLPGSRVAEVELLMPVLLKAAADFLARYPKTQFILAQAPSIKDALIREQLHGSPVPVVLVRDQASEVMAASDILWIASGTATLQAAVVGTPMVLLYKTTLPTYVVARCLIKVKWIGLVNLIAGSSVVPELIQGDATAERLIAQTERLLNDRRAYDDMKDNLQQVRLTLGEPGASRRAAQVVLDECRV</sequence>
<keyword evidence="12" id="KW-1185">Reference proteome</keyword>
<dbReference type="PANTHER" id="PTHR30372">
    <property type="entry name" value="LIPID-A-DISACCHARIDE SYNTHASE"/>
    <property type="match status" value="1"/>
</dbReference>
<reference evidence="11 12" key="1">
    <citation type="submission" date="2017-03" db="EMBL/GenBank/DDBJ databases">
        <authorList>
            <person name="Afonso C.L."/>
            <person name="Miller P.J."/>
            <person name="Scott M.A."/>
            <person name="Spackman E."/>
            <person name="Goraichik I."/>
            <person name="Dimitrov K.M."/>
            <person name="Suarez D.L."/>
            <person name="Swayne D.E."/>
        </authorList>
    </citation>
    <scope>NUCLEOTIDE SEQUENCE [LARGE SCALE GENOMIC DNA]</scope>
    <source>
        <strain evidence="11">Genome sequencing of Nitrospira japonica strain NJ11</strain>
    </source>
</reference>
<dbReference type="RefSeq" id="WP_231989441.1">
    <property type="nucleotide sequence ID" value="NZ_LT828648.1"/>
</dbReference>
<dbReference type="EMBL" id="LT828648">
    <property type="protein sequence ID" value="SLM46187.1"/>
    <property type="molecule type" value="Genomic_DNA"/>
</dbReference>
<accession>A0A1W1HZP1</accession>
<evidence type="ECO:0000256" key="7">
    <source>
        <dbReference type="ARBA" id="ARBA00022679"/>
    </source>
</evidence>
<evidence type="ECO:0000256" key="9">
    <source>
        <dbReference type="ARBA" id="ARBA00048975"/>
    </source>
</evidence>
<dbReference type="AlphaFoldDB" id="A0A1W1HZP1"/>
<keyword evidence="8" id="KW-0443">Lipid metabolism</keyword>
<keyword evidence="5" id="KW-0441">Lipid A biosynthesis</keyword>
<name>A0A1W1HZP1_9BACT</name>
<evidence type="ECO:0000256" key="5">
    <source>
        <dbReference type="ARBA" id="ARBA00022556"/>
    </source>
</evidence>
<evidence type="ECO:0000256" key="10">
    <source>
        <dbReference type="NCBIfam" id="TIGR00215"/>
    </source>
</evidence>
<proteinExistence type="predicted"/>
<protein>
    <recommendedName>
        <fullName evidence="3 10">Lipid-A-disaccharide synthase</fullName>
        <ecNumber evidence="2 10">2.4.1.182</ecNumber>
    </recommendedName>
</protein>
<comment type="function">
    <text evidence="1">Condensation of UDP-2,3-diacylglucosamine and 2,3-diacylglucosamine-1-phosphate to form lipid A disaccharide, a precursor of lipid A, a phosphorylated glycolipid that anchors the lipopolysaccharide to the outer membrane of the cell.</text>
</comment>
<comment type="catalytic activity">
    <reaction evidence="9">
        <text>a lipid X + a UDP-2-N,3-O-bis[(3R)-3-hydroxyacyl]-alpha-D-glucosamine = a lipid A disaccharide + UDP + H(+)</text>
        <dbReference type="Rhea" id="RHEA:67828"/>
        <dbReference type="ChEBI" id="CHEBI:15378"/>
        <dbReference type="ChEBI" id="CHEBI:58223"/>
        <dbReference type="ChEBI" id="CHEBI:137748"/>
        <dbReference type="ChEBI" id="CHEBI:176338"/>
        <dbReference type="ChEBI" id="CHEBI:176343"/>
        <dbReference type="EC" id="2.4.1.182"/>
    </reaction>
</comment>
<keyword evidence="6 11" id="KW-0328">Glycosyltransferase</keyword>
<evidence type="ECO:0000256" key="6">
    <source>
        <dbReference type="ARBA" id="ARBA00022676"/>
    </source>
</evidence>
<dbReference type="Pfam" id="PF02684">
    <property type="entry name" value="LpxB"/>
    <property type="match status" value="1"/>
</dbReference>
<evidence type="ECO:0000313" key="11">
    <source>
        <dbReference type="EMBL" id="SLM46187.1"/>
    </source>
</evidence>
<dbReference type="GO" id="GO:0009245">
    <property type="term" value="P:lipid A biosynthetic process"/>
    <property type="evidence" value="ECO:0007669"/>
    <property type="project" value="UniProtKB-UniRule"/>
</dbReference>
<keyword evidence="4" id="KW-0444">Lipid biosynthesis</keyword>
<dbReference type="STRING" id="1325564.NSJP_0015"/>
<dbReference type="NCBIfam" id="TIGR00215">
    <property type="entry name" value="lpxB"/>
    <property type="match status" value="1"/>
</dbReference>
<dbReference type="PANTHER" id="PTHR30372:SF4">
    <property type="entry name" value="LIPID-A-DISACCHARIDE SYNTHASE, MITOCHONDRIAL-RELATED"/>
    <property type="match status" value="1"/>
</dbReference>
<dbReference type="GO" id="GO:0005543">
    <property type="term" value="F:phospholipid binding"/>
    <property type="evidence" value="ECO:0007669"/>
    <property type="project" value="TreeGrafter"/>
</dbReference>
<dbReference type="Gene3D" id="3.40.50.2000">
    <property type="entry name" value="Glycogen Phosphorylase B"/>
    <property type="match status" value="1"/>
</dbReference>
<evidence type="ECO:0000256" key="4">
    <source>
        <dbReference type="ARBA" id="ARBA00022516"/>
    </source>
</evidence>
<gene>
    <name evidence="11" type="primary">lpxB</name>
    <name evidence="11" type="ORF">NSJP_0015</name>
</gene>
<dbReference type="SUPFAM" id="SSF53756">
    <property type="entry name" value="UDP-Glycosyltransferase/glycogen phosphorylase"/>
    <property type="match status" value="1"/>
</dbReference>
<dbReference type="KEGG" id="nja:NSJP_0015"/>
<dbReference type="GO" id="GO:0008915">
    <property type="term" value="F:lipid-A-disaccharide synthase activity"/>
    <property type="evidence" value="ECO:0007669"/>
    <property type="project" value="UniProtKB-UniRule"/>
</dbReference>
<organism evidence="11 12">
    <name type="scientific">Nitrospira japonica</name>
    <dbReference type="NCBI Taxonomy" id="1325564"/>
    <lineage>
        <taxon>Bacteria</taxon>
        <taxon>Pseudomonadati</taxon>
        <taxon>Nitrospirota</taxon>
        <taxon>Nitrospiria</taxon>
        <taxon>Nitrospirales</taxon>
        <taxon>Nitrospiraceae</taxon>
        <taxon>Nitrospira</taxon>
    </lineage>
</organism>
<dbReference type="EC" id="2.4.1.182" evidence="2 10"/>
<evidence type="ECO:0000256" key="1">
    <source>
        <dbReference type="ARBA" id="ARBA00002056"/>
    </source>
</evidence>
<keyword evidence="7 11" id="KW-0808">Transferase</keyword>
<dbReference type="GO" id="GO:0016020">
    <property type="term" value="C:membrane"/>
    <property type="evidence" value="ECO:0007669"/>
    <property type="project" value="GOC"/>
</dbReference>
<evidence type="ECO:0000256" key="2">
    <source>
        <dbReference type="ARBA" id="ARBA00012687"/>
    </source>
</evidence>